<evidence type="ECO:0000313" key="3">
    <source>
        <dbReference type="Proteomes" id="UP000230066"/>
    </source>
</evidence>
<evidence type="ECO:0000313" key="2">
    <source>
        <dbReference type="EMBL" id="THD29076.1"/>
    </source>
</evidence>
<protein>
    <recommendedName>
        <fullName evidence="4">Alpha-and gamma-adaptin-binding protein p34</fullName>
    </recommendedName>
</protein>
<dbReference type="Proteomes" id="UP000230066">
    <property type="component" value="Unassembled WGS sequence"/>
</dbReference>
<dbReference type="PANTHER" id="PTHR14659">
    <property type="entry name" value="ALPHA- AND GAMMA-ADAPTIN-BINDING PROTEIN P34"/>
    <property type="match status" value="1"/>
</dbReference>
<feature type="region of interest" description="Disordered" evidence="1">
    <location>
        <begin position="225"/>
        <end position="268"/>
    </location>
</feature>
<name>A0A4E0RKX4_FASHE</name>
<accession>A0A4E0RKX4</accession>
<dbReference type="Gene3D" id="3.40.50.11960">
    <property type="match status" value="1"/>
</dbReference>
<evidence type="ECO:0000256" key="1">
    <source>
        <dbReference type="SAM" id="MobiDB-lite"/>
    </source>
</evidence>
<evidence type="ECO:0008006" key="4">
    <source>
        <dbReference type="Google" id="ProtNLM"/>
    </source>
</evidence>
<reference evidence="2" key="1">
    <citation type="submission" date="2019-03" db="EMBL/GenBank/DDBJ databases">
        <title>Improved annotation for the trematode Fasciola hepatica.</title>
        <authorList>
            <person name="Choi Y.-J."/>
            <person name="Martin J."/>
            <person name="Mitreva M."/>
        </authorList>
    </citation>
    <scope>NUCLEOTIDE SEQUENCE [LARGE SCALE GENOMIC DNA]</scope>
</reference>
<dbReference type="Pfam" id="PF10199">
    <property type="entry name" value="Adaptin_binding"/>
    <property type="match status" value="1"/>
</dbReference>
<dbReference type="InterPro" id="IPR019341">
    <property type="entry name" value="Alpha/Gamma-adaptin-bd_p34"/>
</dbReference>
<feature type="compositionally biased region" description="Polar residues" evidence="1">
    <location>
        <begin position="228"/>
        <end position="244"/>
    </location>
</feature>
<sequence length="329" mass="37481">MEFPILAYINTGNLSLSQSVLTHELLSSSNSTDSPRNVLQIRCKYYHARITVQEILNEQDVNGVEAAIVFFDADKDSSWQEAQRWMDAIGRLDIPLRLLVCHHIPAKSHSHIGVVHKQPAYHRVAVDKEFELIELEPHPDDIEEGEEFGVQRIKSALEAHMWPNMKLLDDPLSKYAEHPLIPRLNHTEKHCCDAVRNEILPSGTADQSVSHEGCDLLALVEEERPTRNKQMNSSNCREIQTVSENKSDQREPEGSPDEDKEEELLDDQSFDSFERAFRAVVTTRERISNLDHNTRRKMAEKLTLQLWRAVGGSLDEIDGLSEASSNEDQ</sequence>
<dbReference type="EMBL" id="JXXN02000011">
    <property type="protein sequence ID" value="THD29076.1"/>
    <property type="molecule type" value="Genomic_DNA"/>
</dbReference>
<proteinExistence type="predicted"/>
<keyword evidence="3" id="KW-1185">Reference proteome</keyword>
<comment type="caution">
    <text evidence="2">The sequence shown here is derived from an EMBL/GenBank/DDBJ whole genome shotgun (WGS) entry which is preliminary data.</text>
</comment>
<gene>
    <name evidence="2" type="ORF">D915_000070</name>
</gene>
<feature type="compositionally biased region" description="Acidic residues" evidence="1">
    <location>
        <begin position="254"/>
        <end position="268"/>
    </location>
</feature>
<dbReference type="PANTHER" id="PTHR14659:SF1">
    <property type="entry name" value="ALPHA- AND GAMMA-ADAPTIN-BINDING PROTEIN P34"/>
    <property type="match status" value="1"/>
</dbReference>
<dbReference type="AlphaFoldDB" id="A0A4E0RKX4"/>
<organism evidence="2 3">
    <name type="scientific">Fasciola hepatica</name>
    <name type="common">Liver fluke</name>
    <dbReference type="NCBI Taxonomy" id="6192"/>
    <lineage>
        <taxon>Eukaryota</taxon>
        <taxon>Metazoa</taxon>
        <taxon>Spiralia</taxon>
        <taxon>Lophotrochozoa</taxon>
        <taxon>Platyhelminthes</taxon>
        <taxon>Trematoda</taxon>
        <taxon>Digenea</taxon>
        <taxon>Plagiorchiida</taxon>
        <taxon>Echinostomata</taxon>
        <taxon>Echinostomatoidea</taxon>
        <taxon>Fasciolidae</taxon>
        <taxon>Fasciola</taxon>
    </lineage>
</organism>